<accession>A0A1F5ECG0</accession>
<reference evidence="1 2" key="1">
    <citation type="journal article" date="2016" name="Nat. Commun.">
        <title>Thousands of microbial genomes shed light on interconnected biogeochemical processes in an aquifer system.</title>
        <authorList>
            <person name="Anantharaman K."/>
            <person name="Brown C.T."/>
            <person name="Hug L.A."/>
            <person name="Sharon I."/>
            <person name="Castelle C.J."/>
            <person name="Probst A.J."/>
            <person name="Thomas B.C."/>
            <person name="Singh A."/>
            <person name="Wilkins M.J."/>
            <person name="Karaoz U."/>
            <person name="Brodie E.L."/>
            <person name="Williams K.H."/>
            <person name="Hubbard S.S."/>
            <person name="Banfield J.F."/>
        </authorList>
    </citation>
    <scope>NUCLEOTIDE SEQUENCE [LARGE SCALE GENOMIC DNA]</scope>
</reference>
<dbReference type="EMBL" id="MEZX01000001">
    <property type="protein sequence ID" value="OGD65092.1"/>
    <property type="molecule type" value="Genomic_DNA"/>
</dbReference>
<sequence length="153" mass="17408">MPQSLDFRYIRHVDGSASAGFEEFCCQVARIDRLLESGAFRRFRPPEGGVEATFERPSGELEGWQAKYFLSPDASGRARFRASERSQVVQSFETALKRYPALTKYNVCLPMNLTNGRENPEWERTVAVCQAMATDLGRDFRNGRRKAGIRMGF</sequence>
<gene>
    <name evidence="1" type="ORF">A3A71_03325</name>
</gene>
<evidence type="ECO:0000313" key="2">
    <source>
        <dbReference type="Proteomes" id="UP000177481"/>
    </source>
</evidence>
<dbReference type="STRING" id="1797471.A3A71_03325"/>
<dbReference type="AlphaFoldDB" id="A0A1F5ECG0"/>
<protein>
    <submittedName>
        <fullName evidence="1">Uncharacterized protein</fullName>
    </submittedName>
</protein>
<comment type="caution">
    <text evidence="1">The sequence shown here is derived from an EMBL/GenBank/DDBJ whole genome shotgun (WGS) entry which is preliminary data.</text>
</comment>
<dbReference type="Proteomes" id="UP000177481">
    <property type="component" value="Unassembled WGS sequence"/>
</dbReference>
<evidence type="ECO:0000313" key="1">
    <source>
        <dbReference type="EMBL" id="OGD65092.1"/>
    </source>
</evidence>
<proteinExistence type="predicted"/>
<organism evidence="1 2">
    <name type="scientific">Candidatus Berkelbacteria bacterium RIFCSPLOWO2_01_FULL_50_28</name>
    <dbReference type="NCBI Taxonomy" id="1797471"/>
    <lineage>
        <taxon>Bacteria</taxon>
        <taxon>Candidatus Berkelbacteria</taxon>
    </lineage>
</organism>
<name>A0A1F5ECG0_9BACT</name>